<keyword evidence="2" id="KW-0326">Glycosidase</keyword>
<keyword evidence="1 5" id="KW-0378">Hydrolase</keyword>
<dbReference type="Pfam" id="PF00150">
    <property type="entry name" value="Cellulase"/>
    <property type="match status" value="1"/>
</dbReference>
<dbReference type="InterPro" id="IPR017853">
    <property type="entry name" value="GH"/>
</dbReference>
<evidence type="ECO:0000259" key="4">
    <source>
        <dbReference type="Pfam" id="PF00150"/>
    </source>
</evidence>
<dbReference type="InterPro" id="IPR001547">
    <property type="entry name" value="Glyco_hydro_5"/>
</dbReference>
<evidence type="ECO:0000256" key="1">
    <source>
        <dbReference type="ARBA" id="ARBA00022801"/>
    </source>
</evidence>
<organism evidence="5 6">
    <name type="scientific">Stutzerimonas nitrititolerans</name>
    <dbReference type="NCBI Taxonomy" id="2482751"/>
    <lineage>
        <taxon>Bacteria</taxon>
        <taxon>Pseudomonadati</taxon>
        <taxon>Pseudomonadota</taxon>
        <taxon>Gammaproteobacteria</taxon>
        <taxon>Pseudomonadales</taxon>
        <taxon>Pseudomonadaceae</taxon>
        <taxon>Stutzerimonas</taxon>
    </lineage>
</organism>
<keyword evidence="6" id="KW-1185">Reference proteome</keyword>
<feature type="region of interest" description="Disordered" evidence="3">
    <location>
        <begin position="212"/>
        <end position="231"/>
    </location>
</feature>
<dbReference type="EMBL" id="RFFL01000015">
    <property type="protein sequence ID" value="RMH98553.1"/>
    <property type="molecule type" value="Genomic_DNA"/>
</dbReference>
<dbReference type="GeneID" id="84610838"/>
<reference evidence="5 6" key="1">
    <citation type="submission" date="2018-10" db="EMBL/GenBank/DDBJ databases">
        <title>Pseudomonas sp. GL14 genome.</title>
        <authorList>
            <person name="Peng J."/>
            <person name="Liu Z.-P."/>
        </authorList>
    </citation>
    <scope>NUCLEOTIDE SEQUENCE [LARGE SCALE GENOMIC DNA]</scope>
    <source>
        <strain evidence="5 6">GL14</strain>
    </source>
</reference>
<dbReference type="Proteomes" id="UP000269134">
    <property type="component" value="Unassembled WGS sequence"/>
</dbReference>
<dbReference type="PANTHER" id="PTHR34142">
    <property type="entry name" value="ENDO-BETA-1,4-GLUCANASE A"/>
    <property type="match status" value="1"/>
</dbReference>
<dbReference type="RefSeq" id="WP_122078679.1">
    <property type="nucleotide sequence ID" value="NZ_JAFHXU010000011.1"/>
</dbReference>
<proteinExistence type="predicted"/>
<dbReference type="GO" id="GO:0016787">
    <property type="term" value="F:hydrolase activity"/>
    <property type="evidence" value="ECO:0007669"/>
    <property type="project" value="UniProtKB-KW"/>
</dbReference>
<comment type="caution">
    <text evidence="5">The sequence shown here is derived from an EMBL/GenBank/DDBJ whole genome shotgun (WGS) entry which is preliminary data.</text>
</comment>
<sequence length="662" mass="71412">MCGYGTGFAATPMGNANSLATAPAGISYAALINKFTNHEWDNGSWRKSAGVSVQATAENLAAFRAGTLVSTVDGRLHTVTSVKTVGTSLSVFMQGAPLDGAVIGYPNRLRAVGSAPVDTGVIPVVTAALINKFTNHEWDNGSWRKTAGVSVQATAENLAAFRAGTLVRTADDRLHTVSSVKTVGANLSVFMQGAPLDGTVVGYPNRLRAVGSAPVEPPPADENPGATPEVSPASPAALINKFTNHEWDNGSWRKSAGVSVQATAENLASFQVGASVVLADGQVRTITEVRKVGSNLTVLMDGPVLDGTLVGYPNRLSVLDPAAQQPALPEASRPPQEDARERISLVGVNLSGAGFGSSVLPGKHGTNYIYPSESYYQKYAGQGLNLVRLPFLWERIQPALDSELNAAELARLVQSLDFAHKHGVKVILDLHNYYRYYGKLIGSPEVPIASFADVWRRIAQQVSEHPAVSGYGLMNEPYGTNGLWPEAAMAASQAIRQIDPEHWIYVAGDRYSSAWHWPKYNARLVDDPWMRDPRNNLVYEAHMYLDRDTSGMYYDTTETFAPTLGIDRARPFVDWLKENGLRGYIGEFGVPAYAADAIDAMDNLLGYLRENCIPLTYWAAGPWWGDYVLALDVKSGEDRPQLPVLKKHAAAPSSCTSIGPLQ</sequence>
<gene>
    <name evidence="5" type="ORF">EA795_17515</name>
</gene>
<dbReference type="PANTHER" id="PTHR34142:SF1">
    <property type="entry name" value="GLYCOSIDE HYDROLASE FAMILY 5 DOMAIN-CONTAINING PROTEIN"/>
    <property type="match status" value="1"/>
</dbReference>
<feature type="domain" description="Glycoside hydrolase family 5" evidence="4">
    <location>
        <begin position="353"/>
        <end position="621"/>
    </location>
</feature>
<dbReference type="CDD" id="cd00551">
    <property type="entry name" value="AmyAc_family"/>
    <property type="match status" value="1"/>
</dbReference>
<dbReference type="Gene3D" id="3.20.20.80">
    <property type="entry name" value="Glycosidases"/>
    <property type="match status" value="1"/>
</dbReference>
<evidence type="ECO:0000313" key="6">
    <source>
        <dbReference type="Proteomes" id="UP000269134"/>
    </source>
</evidence>
<evidence type="ECO:0000256" key="2">
    <source>
        <dbReference type="ARBA" id="ARBA00023295"/>
    </source>
</evidence>
<protein>
    <submittedName>
        <fullName evidence="5">Glycoside hydrolase family 5 protein</fullName>
    </submittedName>
</protein>
<evidence type="ECO:0000256" key="3">
    <source>
        <dbReference type="SAM" id="MobiDB-lite"/>
    </source>
</evidence>
<name>A0ABX9UZY9_9GAMM</name>
<dbReference type="SUPFAM" id="SSF51445">
    <property type="entry name" value="(Trans)glycosidases"/>
    <property type="match status" value="1"/>
</dbReference>
<accession>A0ABX9UZY9</accession>
<evidence type="ECO:0000313" key="5">
    <source>
        <dbReference type="EMBL" id="RMH98553.1"/>
    </source>
</evidence>